<dbReference type="InterPro" id="IPR017516">
    <property type="entry name" value="AbrB_dup"/>
</dbReference>
<evidence type="ECO:0000313" key="3">
    <source>
        <dbReference type="Proteomes" id="UP000321085"/>
    </source>
</evidence>
<dbReference type="NCBIfam" id="TIGR03082">
    <property type="entry name" value="Gneg_AbrB_dup"/>
    <property type="match status" value="2"/>
</dbReference>
<dbReference type="RefSeq" id="WP_245439231.1">
    <property type="nucleotide sequence ID" value="NZ_BJYU01000001.1"/>
</dbReference>
<keyword evidence="1" id="KW-1133">Transmembrane helix</keyword>
<dbReference type="InterPro" id="IPR007820">
    <property type="entry name" value="AbrB_fam"/>
</dbReference>
<feature type="transmembrane region" description="Helical" evidence="1">
    <location>
        <begin position="342"/>
        <end position="359"/>
    </location>
</feature>
<reference evidence="2 3" key="1">
    <citation type="submission" date="2019-07" db="EMBL/GenBank/DDBJ databases">
        <title>Whole genome shotgun sequence of Microvirga aerophila NBRC 106136.</title>
        <authorList>
            <person name="Hosoyama A."/>
            <person name="Uohara A."/>
            <person name="Ohji S."/>
            <person name="Ichikawa N."/>
        </authorList>
    </citation>
    <scope>NUCLEOTIDE SEQUENCE [LARGE SCALE GENOMIC DNA]</scope>
    <source>
        <strain evidence="2 3">NBRC 106136</strain>
    </source>
</reference>
<feature type="transmembrane region" description="Helical" evidence="1">
    <location>
        <begin position="99"/>
        <end position="121"/>
    </location>
</feature>
<keyword evidence="3" id="KW-1185">Reference proteome</keyword>
<dbReference type="GO" id="GO:0016020">
    <property type="term" value="C:membrane"/>
    <property type="evidence" value="ECO:0007669"/>
    <property type="project" value="InterPro"/>
</dbReference>
<proteinExistence type="predicted"/>
<accession>A0A512BKH5</accession>
<sequence length="362" mass="38177">MHKLTKACLRWASGFAFGSFPYGRFLAALLVGSLGGWIFMSLRLPLPWMLGSMTACTLAALARAPIVAPSSVRPPMTMVIGVMLGAGFTPQVLENAINWVPTVLGLAGFVLISGAACVIYFRRVAGFDVPTAYFAGMPGGLVEMVMVGEDKGGDSRTIALVHSARILLVVLTLPFLVQLLGGGSLGARPQFGASIFETPWTDEAWLVSTAIIGGLVGYVLRLPARLLLGPMLVSALVHVIGWTRFVPPIEIVNLAQLVLGTTIGCRFAGTAPREILRILVLSLGSTAILLGITLAFATGISRISSYGQVPLLLAYSPGGLAEMSLVALSLGIEVAFVSAHHIIRVFLVMIGAAPLFALVNRR</sequence>
<dbReference type="GO" id="GO:0010468">
    <property type="term" value="P:regulation of gene expression"/>
    <property type="evidence" value="ECO:0007669"/>
    <property type="project" value="InterPro"/>
</dbReference>
<keyword evidence="2" id="KW-0560">Oxidoreductase</keyword>
<feature type="transmembrane region" description="Helical" evidence="1">
    <location>
        <begin position="312"/>
        <end position="330"/>
    </location>
</feature>
<dbReference type="PANTHER" id="PTHR38457">
    <property type="entry name" value="REGULATOR ABRB-RELATED"/>
    <property type="match status" value="1"/>
</dbReference>
<protein>
    <submittedName>
        <fullName evidence="2">Monooxygenase</fullName>
    </submittedName>
</protein>
<keyword evidence="1" id="KW-0472">Membrane</keyword>
<feature type="transmembrane region" description="Helical" evidence="1">
    <location>
        <begin position="227"/>
        <end position="245"/>
    </location>
</feature>
<keyword evidence="1" id="KW-0812">Transmembrane</keyword>
<dbReference type="GO" id="GO:0004497">
    <property type="term" value="F:monooxygenase activity"/>
    <property type="evidence" value="ECO:0007669"/>
    <property type="project" value="UniProtKB-KW"/>
</dbReference>
<feature type="transmembrane region" description="Helical" evidence="1">
    <location>
        <begin position="276"/>
        <end position="300"/>
    </location>
</feature>
<comment type="caution">
    <text evidence="2">The sequence shown here is derived from an EMBL/GenBank/DDBJ whole genome shotgun (WGS) entry which is preliminary data.</text>
</comment>
<dbReference type="AlphaFoldDB" id="A0A512BKH5"/>
<evidence type="ECO:0000313" key="2">
    <source>
        <dbReference type="EMBL" id="GEO12464.1"/>
    </source>
</evidence>
<keyword evidence="2" id="KW-0503">Monooxygenase</keyword>
<dbReference type="PANTHER" id="PTHR38457:SF1">
    <property type="entry name" value="REGULATOR ABRB-RELATED"/>
    <property type="match status" value="1"/>
</dbReference>
<gene>
    <name evidence="2" type="ORF">MAE02_01600</name>
</gene>
<feature type="transmembrane region" description="Helical" evidence="1">
    <location>
        <begin position="204"/>
        <end position="220"/>
    </location>
</feature>
<organism evidence="2 3">
    <name type="scientific">Microvirga aerophila</name>
    <dbReference type="NCBI Taxonomy" id="670291"/>
    <lineage>
        <taxon>Bacteria</taxon>
        <taxon>Pseudomonadati</taxon>
        <taxon>Pseudomonadota</taxon>
        <taxon>Alphaproteobacteria</taxon>
        <taxon>Hyphomicrobiales</taxon>
        <taxon>Methylobacteriaceae</taxon>
        <taxon>Microvirga</taxon>
    </lineage>
</organism>
<feature type="transmembrane region" description="Helical" evidence="1">
    <location>
        <begin position="21"/>
        <end position="40"/>
    </location>
</feature>
<evidence type="ECO:0000256" key="1">
    <source>
        <dbReference type="SAM" id="Phobius"/>
    </source>
</evidence>
<feature type="transmembrane region" description="Helical" evidence="1">
    <location>
        <begin position="166"/>
        <end position="184"/>
    </location>
</feature>
<dbReference type="EMBL" id="BJYU01000001">
    <property type="protein sequence ID" value="GEO12464.1"/>
    <property type="molecule type" value="Genomic_DNA"/>
</dbReference>
<name>A0A512BKH5_9HYPH</name>
<dbReference type="PIRSF" id="PIRSF038991">
    <property type="entry name" value="Protein_AbrB"/>
    <property type="match status" value="1"/>
</dbReference>
<dbReference type="Proteomes" id="UP000321085">
    <property type="component" value="Unassembled WGS sequence"/>
</dbReference>
<dbReference type="Pfam" id="PF05145">
    <property type="entry name" value="AbrB"/>
    <property type="match status" value="1"/>
</dbReference>